<dbReference type="AlphaFoldDB" id="A0A9D7FHG9"/>
<evidence type="ECO:0000256" key="1">
    <source>
        <dbReference type="ARBA" id="ARBA00022630"/>
    </source>
</evidence>
<organism evidence="5 6">
    <name type="scientific">Candidatus Propionivibrio dominans</name>
    <dbReference type="NCBI Taxonomy" id="2954373"/>
    <lineage>
        <taxon>Bacteria</taxon>
        <taxon>Pseudomonadati</taxon>
        <taxon>Pseudomonadota</taxon>
        <taxon>Betaproteobacteria</taxon>
        <taxon>Rhodocyclales</taxon>
        <taxon>Rhodocyclaceae</taxon>
        <taxon>Propionivibrio</taxon>
    </lineage>
</organism>
<dbReference type="PANTHER" id="PTHR47429">
    <property type="entry name" value="PROTEIN TWIN LOV 1"/>
    <property type="match status" value="1"/>
</dbReference>
<protein>
    <submittedName>
        <fullName evidence="5">GAF domain-containing protein</fullName>
    </submittedName>
</protein>
<evidence type="ECO:0000259" key="4">
    <source>
        <dbReference type="PROSITE" id="PS50112"/>
    </source>
</evidence>
<dbReference type="InterPro" id="IPR003018">
    <property type="entry name" value="GAF"/>
</dbReference>
<dbReference type="Proteomes" id="UP000886602">
    <property type="component" value="Unassembled WGS sequence"/>
</dbReference>
<dbReference type="Gene3D" id="3.30.450.20">
    <property type="entry name" value="PAS domain"/>
    <property type="match status" value="2"/>
</dbReference>
<dbReference type="SMART" id="SM00091">
    <property type="entry name" value="PAS"/>
    <property type="match status" value="1"/>
</dbReference>
<evidence type="ECO:0000256" key="3">
    <source>
        <dbReference type="ARBA" id="ARBA00022991"/>
    </source>
</evidence>
<dbReference type="InterPro" id="IPR029016">
    <property type="entry name" value="GAF-like_dom_sf"/>
</dbReference>
<dbReference type="Gene3D" id="3.30.450.40">
    <property type="match status" value="1"/>
</dbReference>
<dbReference type="PANTHER" id="PTHR47429:SF2">
    <property type="entry name" value="PROTEIN TWIN LOV 1"/>
    <property type="match status" value="1"/>
</dbReference>
<dbReference type="InterPro" id="IPR035965">
    <property type="entry name" value="PAS-like_dom_sf"/>
</dbReference>
<dbReference type="Pfam" id="PF13185">
    <property type="entry name" value="GAF_2"/>
    <property type="match status" value="1"/>
</dbReference>
<dbReference type="PROSITE" id="PS50112">
    <property type="entry name" value="PAS"/>
    <property type="match status" value="1"/>
</dbReference>
<dbReference type="Pfam" id="PF13426">
    <property type="entry name" value="PAS_9"/>
    <property type="match status" value="2"/>
</dbReference>
<dbReference type="EMBL" id="JADJNC010000057">
    <property type="protein sequence ID" value="MBK7424866.1"/>
    <property type="molecule type" value="Genomic_DNA"/>
</dbReference>
<feature type="non-terminal residue" evidence="5">
    <location>
        <position position="385"/>
    </location>
</feature>
<sequence>MGEVEFLNPAGYRLVGLDASASLKLNLEQLAPAKSCARIYRQAFPHASAEAAVDDEMTLTDANGNDFPVSLQVVRLGSAGSDHFAIVARDIREQKKAEIGLRRLNRILLMLGKCSQVIQQERNENNLFSAVCRLLTDTGGYRFAMIGLIVPDPEQKMQPAAWSGDDMATADEIATGWDQDHERGRGPTGMAVRTGQTIIRHDIDRAPEFLPWRGFNERLGLHSMIALPLIHDKKCFGALSIYSTQINAFSAEEAELLNDLSRQFAHGIHALRAESERSANEVTLRLFSGAIESTLDGVAISDAQRPDHPIIYVNPAFTRITGWEADEVLGKNGRLLVASEPEQPEIEVIRHALRGRNAGQAVIRCFRKDGQIFWNELHVSPILNA</sequence>
<accession>A0A9D7FHG9</accession>
<dbReference type="SMART" id="SM00065">
    <property type="entry name" value="GAF"/>
    <property type="match status" value="1"/>
</dbReference>
<comment type="caution">
    <text evidence="5">The sequence shown here is derived from an EMBL/GenBank/DDBJ whole genome shotgun (WGS) entry which is preliminary data.</text>
</comment>
<evidence type="ECO:0000313" key="5">
    <source>
        <dbReference type="EMBL" id="MBK7424866.1"/>
    </source>
</evidence>
<feature type="domain" description="PAS" evidence="4">
    <location>
        <begin position="283"/>
        <end position="356"/>
    </location>
</feature>
<dbReference type="InterPro" id="IPR000014">
    <property type="entry name" value="PAS"/>
</dbReference>
<keyword evidence="1" id="KW-0285">Flavoprotein</keyword>
<evidence type="ECO:0000313" key="6">
    <source>
        <dbReference type="Proteomes" id="UP000886602"/>
    </source>
</evidence>
<keyword evidence="3" id="KW-0157">Chromophore</keyword>
<dbReference type="NCBIfam" id="TIGR00229">
    <property type="entry name" value="sensory_box"/>
    <property type="match status" value="1"/>
</dbReference>
<evidence type="ECO:0000256" key="2">
    <source>
        <dbReference type="ARBA" id="ARBA00022643"/>
    </source>
</evidence>
<dbReference type="SUPFAM" id="SSF55785">
    <property type="entry name" value="PYP-like sensor domain (PAS domain)"/>
    <property type="match status" value="2"/>
</dbReference>
<dbReference type="SUPFAM" id="SSF55781">
    <property type="entry name" value="GAF domain-like"/>
    <property type="match status" value="1"/>
</dbReference>
<keyword evidence="2" id="KW-0288">FMN</keyword>
<name>A0A9D7FHG9_9RHOO</name>
<reference evidence="5" key="1">
    <citation type="submission" date="2020-10" db="EMBL/GenBank/DDBJ databases">
        <title>Connecting structure to function with the recovery of over 1000 high-quality activated sludge metagenome-assembled genomes encoding full-length rRNA genes using long-read sequencing.</title>
        <authorList>
            <person name="Singleton C.M."/>
            <person name="Petriglieri F."/>
            <person name="Kristensen J.M."/>
            <person name="Kirkegaard R.H."/>
            <person name="Michaelsen T.Y."/>
            <person name="Andersen M.H."/>
            <person name="Karst S.M."/>
            <person name="Dueholm M.S."/>
            <person name="Nielsen P.H."/>
            <person name="Albertsen M."/>
        </authorList>
    </citation>
    <scope>NUCLEOTIDE SEQUENCE</scope>
    <source>
        <strain evidence="5">EsbW_18-Q3-R4-48_MAXAC.044</strain>
    </source>
</reference>
<proteinExistence type="predicted"/>
<dbReference type="CDD" id="cd00130">
    <property type="entry name" value="PAS"/>
    <property type="match status" value="1"/>
</dbReference>
<gene>
    <name evidence="5" type="ORF">IPJ48_18295</name>
</gene>